<accession>A0A084GIL4</accession>
<proteinExistence type="predicted"/>
<dbReference type="Proteomes" id="UP000028549">
    <property type="component" value="Unassembled WGS sequence"/>
</dbReference>
<protein>
    <submittedName>
        <fullName evidence="1">Uncharacterized protein</fullName>
    </submittedName>
</protein>
<evidence type="ECO:0000313" key="2">
    <source>
        <dbReference type="Proteomes" id="UP000028549"/>
    </source>
</evidence>
<organism evidence="1 2">
    <name type="scientific">Metabacillus indicus</name>
    <name type="common">Bacillus indicus</name>
    <dbReference type="NCBI Taxonomy" id="246786"/>
    <lineage>
        <taxon>Bacteria</taxon>
        <taxon>Bacillati</taxon>
        <taxon>Bacillota</taxon>
        <taxon>Bacilli</taxon>
        <taxon>Bacillales</taxon>
        <taxon>Bacillaceae</taxon>
        <taxon>Metabacillus</taxon>
    </lineage>
</organism>
<sequence length="82" mass="9630">MLWEAERKIDMNYKLHCLEAVRDDIGEKRYRTSLIQVIANYYEEAYGGKKVNKSSMLTFINLMLTSRGLEEISYSYVKKLVA</sequence>
<name>A0A084GIL4_METID</name>
<dbReference type="AlphaFoldDB" id="A0A084GIL4"/>
<gene>
    <name evidence="1" type="ORF">GS18_0220215</name>
</gene>
<reference evidence="1 2" key="1">
    <citation type="journal article" date="2005" name="Int. J. Syst. Evol. Microbiol.">
        <title>Bacillus cibi sp. nov., isolated from jeotgal, a traditional Korean fermented seafood.</title>
        <authorList>
            <person name="Yoon J.H."/>
            <person name="Lee C.H."/>
            <person name="Oh T.K."/>
        </authorList>
    </citation>
    <scope>NUCLEOTIDE SEQUENCE [LARGE SCALE GENOMIC DNA]</scope>
    <source>
        <strain evidence="1 2">DSM 16189</strain>
    </source>
</reference>
<comment type="caution">
    <text evidence="1">The sequence shown here is derived from an EMBL/GenBank/DDBJ whole genome shotgun (WGS) entry which is preliminary data.</text>
</comment>
<dbReference type="EMBL" id="JNVC02000024">
    <property type="protein sequence ID" value="KEZ47176.1"/>
    <property type="molecule type" value="Genomic_DNA"/>
</dbReference>
<keyword evidence="2" id="KW-1185">Reference proteome</keyword>
<evidence type="ECO:0000313" key="1">
    <source>
        <dbReference type="EMBL" id="KEZ47176.1"/>
    </source>
</evidence>